<accession>A0A2D4PVR6</accession>
<reference evidence="1" key="1">
    <citation type="submission" date="2017-07" db="EMBL/GenBank/DDBJ databases">
        <authorList>
            <person name="Mikheyev A."/>
            <person name="Grau M."/>
        </authorList>
    </citation>
    <scope>NUCLEOTIDE SEQUENCE</scope>
    <source>
        <tissue evidence="1">Venom_gland</tissue>
    </source>
</reference>
<sequence>MWWTCMKARKYWTKIHTWLENMKPETFLLGMIQGNYSKGNTYLVLHILTAARIAYAQCWKNPEIPADNIIIKKILECAEMYKLTLKIKGKEVLDYFITWELFYKWLNDKY</sequence>
<organism evidence="1">
    <name type="scientific">Micrurus surinamensis</name>
    <name type="common">Surinam coral snake</name>
    <dbReference type="NCBI Taxonomy" id="129470"/>
    <lineage>
        <taxon>Eukaryota</taxon>
        <taxon>Metazoa</taxon>
        <taxon>Chordata</taxon>
        <taxon>Craniata</taxon>
        <taxon>Vertebrata</taxon>
        <taxon>Euteleostomi</taxon>
        <taxon>Lepidosauria</taxon>
        <taxon>Squamata</taxon>
        <taxon>Bifurcata</taxon>
        <taxon>Unidentata</taxon>
        <taxon>Episquamata</taxon>
        <taxon>Toxicofera</taxon>
        <taxon>Serpentes</taxon>
        <taxon>Colubroidea</taxon>
        <taxon>Elapidae</taxon>
        <taxon>Elapinae</taxon>
        <taxon>Micrurus</taxon>
    </lineage>
</organism>
<evidence type="ECO:0000313" key="1">
    <source>
        <dbReference type="EMBL" id="LAB61383.1"/>
    </source>
</evidence>
<reference evidence="1" key="2">
    <citation type="submission" date="2017-11" db="EMBL/GenBank/DDBJ databases">
        <title>Coralsnake Venomics: Analyses of Venom Gland Transcriptomes and Proteomes of Six Brazilian Taxa.</title>
        <authorList>
            <person name="Aird S.D."/>
            <person name="Jorge da Silva N."/>
            <person name="Qiu L."/>
            <person name="Villar-Briones A."/>
            <person name="Aparecida-Saddi V."/>
            <person name="Campos-Telles M.P."/>
            <person name="Grau M."/>
            <person name="Mikheyev A.S."/>
        </authorList>
    </citation>
    <scope>NUCLEOTIDE SEQUENCE</scope>
    <source>
        <tissue evidence="1">Venom_gland</tissue>
    </source>
</reference>
<dbReference type="AlphaFoldDB" id="A0A2D4PVR6"/>
<name>A0A2D4PVR6_MICSU</name>
<dbReference type="EMBL" id="IACN01094325">
    <property type="protein sequence ID" value="LAB61383.1"/>
    <property type="molecule type" value="Transcribed_RNA"/>
</dbReference>
<protein>
    <submittedName>
        <fullName evidence="1">Uncharacterized protein</fullName>
    </submittedName>
</protein>
<proteinExistence type="predicted"/>